<dbReference type="Pfam" id="PF00248">
    <property type="entry name" value="Aldo_ket_red"/>
    <property type="match status" value="1"/>
</dbReference>
<dbReference type="PANTHER" id="PTHR43147">
    <property type="entry name" value="PROTEIN TAS"/>
    <property type="match status" value="1"/>
</dbReference>
<dbReference type="Gene3D" id="3.20.20.100">
    <property type="entry name" value="NADP-dependent oxidoreductase domain"/>
    <property type="match status" value="1"/>
</dbReference>
<evidence type="ECO:0000313" key="2">
    <source>
        <dbReference type="EMBL" id="WOJ97745.1"/>
    </source>
</evidence>
<dbReference type="Proteomes" id="UP001626549">
    <property type="component" value="Chromosome"/>
</dbReference>
<organism evidence="2 3">
    <name type="scientific">Congregibacter brevis</name>
    <dbReference type="NCBI Taxonomy" id="3081201"/>
    <lineage>
        <taxon>Bacteria</taxon>
        <taxon>Pseudomonadati</taxon>
        <taxon>Pseudomonadota</taxon>
        <taxon>Gammaproteobacteria</taxon>
        <taxon>Cellvibrionales</taxon>
        <taxon>Halieaceae</taxon>
        <taxon>Congregibacter</taxon>
    </lineage>
</organism>
<accession>A0ABZ0IF56</accession>
<gene>
    <name evidence="2" type="ORF">R0137_04015</name>
</gene>
<dbReference type="SUPFAM" id="SSF51430">
    <property type="entry name" value="NAD(P)-linked oxidoreductase"/>
    <property type="match status" value="1"/>
</dbReference>
<dbReference type="InterPro" id="IPR023210">
    <property type="entry name" value="NADP_OxRdtase_dom"/>
</dbReference>
<reference evidence="2 3" key="1">
    <citation type="submission" date="2023-10" db="EMBL/GenBank/DDBJ databases">
        <title>Two novel species belonging to the OM43/NOR5 clade.</title>
        <authorList>
            <person name="Park M."/>
        </authorList>
    </citation>
    <scope>NUCLEOTIDE SEQUENCE [LARGE SCALE GENOMIC DNA]</scope>
    <source>
        <strain evidence="2 3">IMCC45268</strain>
    </source>
</reference>
<name>A0ABZ0IF56_9GAMM</name>
<feature type="domain" description="NADP-dependent oxidoreductase" evidence="1">
    <location>
        <begin position="19"/>
        <end position="314"/>
    </location>
</feature>
<dbReference type="RefSeq" id="WP_407328736.1">
    <property type="nucleotide sequence ID" value="NZ_CP136865.1"/>
</dbReference>
<sequence>MERIIDRYSLRPNYNISRVVKGGWQLSEGHSKVTSENPVEDMFAFVERGIDTFDCADIYTGVEDMIGEFVAANGQSSEPLSFRVHTKYVPDYDQLGHLKKRDVEAIIDRSLKRLKLERLDMVQFHWWNYAVEGSVEAAAWLQELQQAGKIELLSTTNFNTVKTQEILEAGIALATTQVQYSLLDPRPEKALLRLCSAHDMYLLCYGTLAGGFLSERWLGQREPESFSNRSLIKYKLMIDEIGGWDLFQSLLQTLDRIAKKHSVTIASVASNWVLAQPRVAAAIIGSRNASHVDRYAEVFSMQMDDSDKEAITAIKAHMNIPSGDVFDLERDKSGRHGSIMKYNLNAE</sequence>
<protein>
    <submittedName>
        <fullName evidence="2">Aldo/keto reductase</fullName>
    </submittedName>
</protein>
<dbReference type="PANTHER" id="PTHR43147:SF2">
    <property type="entry name" value="NADP-DEPENDENT OXIDOREDUCTASE DOMAIN-CONTAINING PROTEIN"/>
    <property type="match status" value="1"/>
</dbReference>
<dbReference type="CDD" id="cd19101">
    <property type="entry name" value="AKR_unchar"/>
    <property type="match status" value="1"/>
</dbReference>
<dbReference type="EMBL" id="CP136865">
    <property type="protein sequence ID" value="WOJ97745.1"/>
    <property type="molecule type" value="Genomic_DNA"/>
</dbReference>
<evidence type="ECO:0000313" key="3">
    <source>
        <dbReference type="Proteomes" id="UP001626549"/>
    </source>
</evidence>
<proteinExistence type="predicted"/>
<evidence type="ECO:0000259" key="1">
    <source>
        <dbReference type="Pfam" id="PF00248"/>
    </source>
</evidence>
<dbReference type="InterPro" id="IPR036812">
    <property type="entry name" value="NAD(P)_OxRdtase_dom_sf"/>
</dbReference>
<keyword evidence="3" id="KW-1185">Reference proteome</keyword>